<dbReference type="EMBL" id="MU006288">
    <property type="protein sequence ID" value="KAF2856880.1"/>
    <property type="molecule type" value="Genomic_DNA"/>
</dbReference>
<organism evidence="2 3">
    <name type="scientific">Plenodomus tracheiphilus IPT5</name>
    <dbReference type="NCBI Taxonomy" id="1408161"/>
    <lineage>
        <taxon>Eukaryota</taxon>
        <taxon>Fungi</taxon>
        <taxon>Dikarya</taxon>
        <taxon>Ascomycota</taxon>
        <taxon>Pezizomycotina</taxon>
        <taxon>Dothideomycetes</taxon>
        <taxon>Pleosporomycetidae</taxon>
        <taxon>Pleosporales</taxon>
        <taxon>Pleosporineae</taxon>
        <taxon>Leptosphaeriaceae</taxon>
        <taxon>Plenodomus</taxon>
    </lineage>
</organism>
<accession>A0A6A7BN58</accession>
<dbReference type="Proteomes" id="UP000799423">
    <property type="component" value="Unassembled WGS sequence"/>
</dbReference>
<sequence length="138" mass="15500">MIRNIPSRKAKTEVIFDATLYTDAIIRHSDPDPASTSRSCTRLRPDEDASSQDSSTSSICIALDSMHEDVPQDPDLHFNDDLQVGDQVMDEDGVEWLCRTCFCETSMCSGKTLKRVDGKTELDPWDQGRPVKRQGHLN</sequence>
<keyword evidence="3" id="KW-1185">Reference proteome</keyword>
<evidence type="ECO:0000313" key="3">
    <source>
        <dbReference type="Proteomes" id="UP000799423"/>
    </source>
</evidence>
<dbReference type="OrthoDB" id="10394118at2759"/>
<gene>
    <name evidence="2" type="ORF">T440DRAFT_463103</name>
</gene>
<name>A0A6A7BN58_9PLEO</name>
<protein>
    <submittedName>
        <fullName evidence="2">Uncharacterized protein</fullName>
    </submittedName>
</protein>
<dbReference type="AlphaFoldDB" id="A0A6A7BN58"/>
<proteinExistence type="predicted"/>
<evidence type="ECO:0000256" key="1">
    <source>
        <dbReference type="SAM" id="MobiDB-lite"/>
    </source>
</evidence>
<evidence type="ECO:0000313" key="2">
    <source>
        <dbReference type="EMBL" id="KAF2856880.1"/>
    </source>
</evidence>
<reference evidence="2" key="1">
    <citation type="submission" date="2020-01" db="EMBL/GenBank/DDBJ databases">
        <authorList>
            <consortium name="DOE Joint Genome Institute"/>
            <person name="Haridas S."/>
            <person name="Albert R."/>
            <person name="Binder M."/>
            <person name="Bloem J."/>
            <person name="Labutti K."/>
            <person name="Salamov A."/>
            <person name="Andreopoulos B."/>
            <person name="Baker S.E."/>
            <person name="Barry K."/>
            <person name="Bills G."/>
            <person name="Bluhm B.H."/>
            <person name="Cannon C."/>
            <person name="Castanera R."/>
            <person name="Culley D.E."/>
            <person name="Daum C."/>
            <person name="Ezra D."/>
            <person name="Gonzalez J.B."/>
            <person name="Henrissat B."/>
            <person name="Kuo A."/>
            <person name="Liang C."/>
            <person name="Lipzen A."/>
            <person name="Lutzoni F."/>
            <person name="Magnuson J."/>
            <person name="Mondo S."/>
            <person name="Nolan M."/>
            <person name="Ohm R."/>
            <person name="Pangilinan J."/>
            <person name="Park H.-J."/>
            <person name="Ramirez L."/>
            <person name="Alfaro M."/>
            <person name="Sun H."/>
            <person name="Tritt A."/>
            <person name="Yoshinaga Y."/>
            <person name="Zwiers L.-H."/>
            <person name="Turgeon B.G."/>
            <person name="Goodwin S.B."/>
            <person name="Spatafora J.W."/>
            <person name="Crous P.W."/>
            <person name="Grigoriev I.V."/>
        </authorList>
    </citation>
    <scope>NUCLEOTIDE SEQUENCE</scope>
    <source>
        <strain evidence="2">IPT5</strain>
    </source>
</reference>
<feature type="region of interest" description="Disordered" evidence="1">
    <location>
        <begin position="27"/>
        <end position="57"/>
    </location>
</feature>